<name>A0ABT4B0S7_9ACTN</name>
<dbReference type="RefSeq" id="WP_267564248.1">
    <property type="nucleotide sequence ID" value="NZ_JAPNTZ010000006.1"/>
</dbReference>
<evidence type="ECO:0000313" key="3">
    <source>
        <dbReference type="Proteomes" id="UP001151002"/>
    </source>
</evidence>
<dbReference type="Proteomes" id="UP001151002">
    <property type="component" value="Unassembled WGS sequence"/>
</dbReference>
<accession>A0ABT4B0S7</accession>
<reference evidence="2" key="1">
    <citation type="submission" date="2022-11" db="EMBL/GenBank/DDBJ databases">
        <authorList>
            <person name="Somphong A."/>
            <person name="Phongsopitanun W."/>
        </authorList>
    </citation>
    <scope>NUCLEOTIDE SEQUENCE</scope>
    <source>
        <strain evidence="2">Pm04-4</strain>
    </source>
</reference>
<keyword evidence="3" id="KW-1185">Reference proteome</keyword>
<organism evidence="2 3">
    <name type="scientific">Paractinoplanes pyxinae</name>
    <dbReference type="NCBI Taxonomy" id="2997416"/>
    <lineage>
        <taxon>Bacteria</taxon>
        <taxon>Bacillati</taxon>
        <taxon>Actinomycetota</taxon>
        <taxon>Actinomycetes</taxon>
        <taxon>Micromonosporales</taxon>
        <taxon>Micromonosporaceae</taxon>
        <taxon>Paractinoplanes</taxon>
    </lineage>
</organism>
<feature type="compositionally biased region" description="Low complexity" evidence="1">
    <location>
        <begin position="46"/>
        <end position="55"/>
    </location>
</feature>
<evidence type="ECO:0000256" key="1">
    <source>
        <dbReference type="SAM" id="MobiDB-lite"/>
    </source>
</evidence>
<dbReference type="EMBL" id="JAPNTZ010000006">
    <property type="protein sequence ID" value="MCY1140104.1"/>
    <property type="molecule type" value="Genomic_DNA"/>
</dbReference>
<feature type="region of interest" description="Disordered" evidence="1">
    <location>
        <begin position="33"/>
        <end position="80"/>
    </location>
</feature>
<proteinExistence type="predicted"/>
<comment type="caution">
    <text evidence="2">The sequence shown here is derived from an EMBL/GenBank/DDBJ whole genome shotgun (WGS) entry which is preliminary data.</text>
</comment>
<protein>
    <submittedName>
        <fullName evidence="2">Uncharacterized protein</fullName>
    </submittedName>
</protein>
<sequence length="203" mass="22243">MLLGADLDRKQLADLAGSAGRRLLLREEAIFERRSSEAPHAPTPAPVAAGAAFASPAPPTQLSPEEKSADTSPGGIEGFDYTKTDRYQADQLLDADDLEGLERLALWSGDKYVRMSLALLYERRGDRQAVRELATFSRRTGRHLVERLAEEGNLAELIRMILCGDGFALRAIRNWDVAGLDNDLRNRILTNGLTPDGRIADAS</sequence>
<gene>
    <name evidence="2" type="ORF">OWR29_19040</name>
</gene>
<evidence type="ECO:0000313" key="2">
    <source>
        <dbReference type="EMBL" id="MCY1140104.1"/>
    </source>
</evidence>